<feature type="region of interest" description="Disordered" evidence="1">
    <location>
        <begin position="189"/>
        <end position="210"/>
    </location>
</feature>
<accession>A0A7R9GA77</accession>
<evidence type="ECO:0000256" key="1">
    <source>
        <dbReference type="SAM" id="MobiDB-lite"/>
    </source>
</evidence>
<feature type="compositionally biased region" description="Polar residues" evidence="1">
    <location>
        <begin position="129"/>
        <end position="139"/>
    </location>
</feature>
<dbReference type="OrthoDB" id="1394818at2759"/>
<gene>
    <name evidence="2" type="ORF">NMOB1V02_LOCUS1540</name>
</gene>
<keyword evidence="3" id="KW-1185">Reference proteome</keyword>
<dbReference type="EMBL" id="CAJPEX010000158">
    <property type="protein sequence ID" value="CAG0913818.1"/>
    <property type="molecule type" value="Genomic_DNA"/>
</dbReference>
<evidence type="ECO:0000313" key="3">
    <source>
        <dbReference type="Proteomes" id="UP000678499"/>
    </source>
</evidence>
<dbReference type="AlphaFoldDB" id="A0A7R9GA77"/>
<dbReference type="Proteomes" id="UP000678499">
    <property type="component" value="Unassembled WGS sequence"/>
</dbReference>
<organism evidence="2">
    <name type="scientific">Notodromas monacha</name>
    <dbReference type="NCBI Taxonomy" id="399045"/>
    <lineage>
        <taxon>Eukaryota</taxon>
        <taxon>Metazoa</taxon>
        <taxon>Ecdysozoa</taxon>
        <taxon>Arthropoda</taxon>
        <taxon>Crustacea</taxon>
        <taxon>Oligostraca</taxon>
        <taxon>Ostracoda</taxon>
        <taxon>Podocopa</taxon>
        <taxon>Podocopida</taxon>
        <taxon>Cypridocopina</taxon>
        <taxon>Cypridoidea</taxon>
        <taxon>Cyprididae</taxon>
        <taxon>Notodromas</taxon>
    </lineage>
</organism>
<sequence length="210" mass="22164">MFQKFDALKTAPPPPPSTTTTTEAPTPPPSPSPIVELASAPQTAPEPQVSPAVDPNLDSIKELKDRLLSAIRSNPEAAAVAAAAIRDAAKASSRSGATGTSASALEALSSLSGLRGGNRVKRRAKRQTMPPTETKPNYSIDFTGNPLNCNCELKWLFDFGYKYSDQFFGLACGGECDTTIVDVGVASVRQSGKSKQASKRCSNENRPPGR</sequence>
<protein>
    <submittedName>
        <fullName evidence="2">Uncharacterized protein</fullName>
    </submittedName>
</protein>
<dbReference type="EMBL" id="OA882195">
    <property type="protein sequence ID" value="CAD7273666.1"/>
    <property type="molecule type" value="Genomic_DNA"/>
</dbReference>
<proteinExistence type="predicted"/>
<reference evidence="2" key="1">
    <citation type="submission" date="2020-11" db="EMBL/GenBank/DDBJ databases">
        <authorList>
            <person name="Tran Van P."/>
        </authorList>
    </citation>
    <scope>NUCLEOTIDE SEQUENCE</scope>
</reference>
<evidence type="ECO:0000313" key="2">
    <source>
        <dbReference type="EMBL" id="CAD7273666.1"/>
    </source>
</evidence>
<feature type="region of interest" description="Disordered" evidence="1">
    <location>
        <begin position="114"/>
        <end position="139"/>
    </location>
</feature>
<feature type="region of interest" description="Disordered" evidence="1">
    <location>
        <begin position="1"/>
        <end position="57"/>
    </location>
</feature>
<name>A0A7R9GA77_9CRUS</name>